<dbReference type="Proteomes" id="UP001056035">
    <property type="component" value="Chromosome"/>
</dbReference>
<dbReference type="SUPFAM" id="SSF55961">
    <property type="entry name" value="Bet v1-like"/>
    <property type="match status" value="1"/>
</dbReference>
<evidence type="ECO:0008006" key="3">
    <source>
        <dbReference type="Google" id="ProtNLM"/>
    </source>
</evidence>
<accession>A0ABY5DY68</accession>
<reference evidence="1 2" key="1">
    <citation type="submission" date="2022-06" db="EMBL/GenBank/DDBJ databases">
        <title>Paraconexibacter antarcticus.</title>
        <authorList>
            <person name="Kim C.S."/>
        </authorList>
    </citation>
    <scope>NUCLEOTIDE SEQUENCE [LARGE SCALE GENOMIC DNA]</scope>
    <source>
        <strain evidence="1 2">02-257</strain>
    </source>
</reference>
<protein>
    <recommendedName>
        <fullName evidence="3">Polyketide cyclase</fullName>
    </recommendedName>
</protein>
<proteinExistence type="predicted"/>
<gene>
    <name evidence="1" type="ORF">NBH00_12410</name>
</gene>
<evidence type="ECO:0000313" key="1">
    <source>
        <dbReference type="EMBL" id="UTI66981.1"/>
    </source>
</evidence>
<dbReference type="Gene3D" id="3.30.530.20">
    <property type="match status" value="1"/>
</dbReference>
<dbReference type="InterPro" id="IPR023393">
    <property type="entry name" value="START-like_dom_sf"/>
</dbReference>
<organism evidence="1 2">
    <name type="scientific">Paraconexibacter antarcticus</name>
    <dbReference type="NCBI Taxonomy" id="2949664"/>
    <lineage>
        <taxon>Bacteria</taxon>
        <taxon>Bacillati</taxon>
        <taxon>Actinomycetota</taxon>
        <taxon>Thermoleophilia</taxon>
        <taxon>Solirubrobacterales</taxon>
        <taxon>Paraconexibacteraceae</taxon>
        <taxon>Paraconexibacter</taxon>
    </lineage>
</organism>
<evidence type="ECO:0000313" key="2">
    <source>
        <dbReference type="Proteomes" id="UP001056035"/>
    </source>
</evidence>
<keyword evidence="2" id="KW-1185">Reference proteome</keyword>
<dbReference type="EMBL" id="CP098502">
    <property type="protein sequence ID" value="UTI66981.1"/>
    <property type="molecule type" value="Genomic_DNA"/>
</dbReference>
<name>A0ABY5DY68_9ACTN</name>
<dbReference type="RefSeq" id="WP_254573633.1">
    <property type="nucleotide sequence ID" value="NZ_CP098502.1"/>
</dbReference>
<sequence length="184" mass="19780">MTRPPLAAHWGSDPRESSLPATADALVPGADEIWLRAVDIAAPAACVWPWLGQLRVAPYSYDWIDNLGRQSPRELTPGLAPLAAGQRILIAFTVAAVDPGRDLTVLTPGSALLPRMAMSYTLTPRGEDASRLVVRIAIDAPRALPGPVGRAALAALRAGDLVMMRRQLLNLRALAERDARRRVA</sequence>